<evidence type="ECO:0000256" key="1">
    <source>
        <dbReference type="SAM" id="MobiDB-lite"/>
    </source>
</evidence>
<sequence>MTLVLSWSSRGGGKGLVEGGNVSQLLLRVLEAAQQVHQKMYHCRRGGVVVRMMMRVVTVVIMLVVTLLLVSWFDPLSSSSPSDAAFHLHHEDLQEALKTSQKKVRRGKKIDNNNQHPDNHNNHPLDNHNKDPLLLPTQGYTVPNCPCVRFGLDKNALNSAREAAATTPWLYPSWFIKNYTFKGESTCSDYSTQRGGGQRVVSFSYYSVDPVTDYDSEHSKKYFRPLYGRALAIATLYPGWLMRIYHNVSSQDHNATKYLCSIYCAHSHVDLCPVTELPDLGNLIQQVVVGRLWRFAEGDPTVEAFMSRDTDRYVERQETARLWRFAVMGDPTVEAFMSRDTDSWILERETVVVQEWLKSGKAFHVIRDHPSHKAIILAGLWGGFNIWPNTLRRVRGDIFHHPANYSLKYDQYMLATRVWPVIKNDVLQHDSYNCLREGHTGARPFPVKREDFQYCGWGPFKYIERRRLSLTKCPPECRPQNHSDWNYC</sequence>
<gene>
    <name evidence="3" type="ORF">Hamer_G021474</name>
</gene>
<dbReference type="EMBL" id="JAHLQT010024416">
    <property type="protein sequence ID" value="KAG7165267.1"/>
    <property type="molecule type" value="Genomic_DNA"/>
</dbReference>
<name>A0A8J5JWS6_HOMAM</name>
<keyword evidence="2" id="KW-1133">Transmembrane helix</keyword>
<keyword evidence="2" id="KW-0812">Transmembrane</keyword>
<accession>A0A8J5JWS6</accession>
<proteinExistence type="predicted"/>
<protein>
    <submittedName>
        <fullName evidence="3">Uncharacterized protein</fullName>
    </submittedName>
</protein>
<organism evidence="3 4">
    <name type="scientific">Homarus americanus</name>
    <name type="common">American lobster</name>
    <dbReference type="NCBI Taxonomy" id="6706"/>
    <lineage>
        <taxon>Eukaryota</taxon>
        <taxon>Metazoa</taxon>
        <taxon>Ecdysozoa</taxon>
        <taxon>Arthropoda</taxon>
        <taxon>Crustacea</taxon>
        <taxon>Multicrustacea</taxon>
        <taxon>Malacostraca</taxon>
        <taxon>Eumalacostraca</taxon>
        <taxon>Eucarida</taxon>
        <taxon>Decapoda</taxon>
        <taxon>Pleocyemata</taxon>
        <taxon>Astacidea</taxon>
        <taxon>Nephropoidea</taxon>
        <taxon>Nephropidae</taxon>
        <taxon>Homarus</taxon>
    </lineage>
</organism>
<dbReference type="Proteomes" id="UP000747542">
    <property type="component" value="Unassembled WGS sequence"/>
</dbReference>
<keyword evidence="2" id="KW-0472">Membrane</keyword>
<reference evidence="3" key="1">
    <citation type="journal article" date="2021" name="Sci. Adv.">
        <title>The American lobster genome reveals insights on longevity, neural, and immune adaptations.</title>
        <authorList>
            <person name="Polinski J.M."/>
            <person name="Zimin A.V."/>
            <person name="Clark K.F."/>
            <person name="Kohn A.B."/>
            <person name="Sadowski N."/>
            <person name="Timp W."/>
            <person name="Ptitsyn A."/>
            <person name="Khanna P."/>
            <person name="Romanova D.Y."/>
            <person name="Williams P."/>
            <person name="Greenwood S.J."/>
            <person name="Moroz L.L."/>
            <person name="Walt D.R."/>
            <person name="Bodnar A.G."/>
        </authorList>
    </citation>
    <scope>NUCLEOTIDE SEQUENCE</scope>
    <source>
        <strain evidence="3">GMGI-L3</strain>
    </source>
</reference>
<feature type="compositionally biased region" description="Basic and acidic residues" evidence="1">
    <location>
        <begin position="117"/>
        <end position="131"/>
    </location>
</feature>
<comment type="caution">
    <text evidence="3">The sequence shown here is derived from an EMBL/GenBank/DDBJ whole genome shotgun (WGS) entry which is preliminary data.</text>
</comment>
<feature type="transmembrane region" description="Helical" evidence="2">
    <location>
        <begin position="48"/>
        <end position="73"/>
    </location>
</feature>
<dbReference type="AlphaFoldDB" id="A0A8J5JWS6"/>
<evidence type="ECO:0000313" key="4">
    <source>
        <dbReference type="Proteomes" id="UP000747542"/>
    </source>
</evidence>
<feature type="region of interest" description="Disordered" evidence="1">
    <location>
        <begin position="97"/>
        <end position="133"/>
    </location>
</feature>
<evidence type="ECO:0000256" key="2">
    <source>
        <dbReference type="SAM" id="Phobius"/>
    </source>
</evidence>
<keyword evidence="4" id="KW-1185">Reference proteome</keyword>
<evidence type="ECO:0000313" key="3">
    <source>
        <dbReference type="EMBL" id="KAG7165267.1"/>
    </source>
</evidence>